<dbReference type="PROSITE" id="PS50965">
    <property type="entry name" value="NERD"/>
    <property type="match status" value="1"/>
</dbReference>
<organism evidence="2 3">
    <name type="scientific">Candidatus Atopostipes pullistercoris</name>
    <dbReference type="NCBI Taxonomy" id="2838467"/>
    <lineage>
        <taxon>Bacteria</taxon>
        <taxon>Bacillati</taxon>
        <taxon>Bacillota</taxon>
        <taxon>Bacilli</taxon>
        <taxon>Lactobacillales</taxon>
        <taxon>Carnobacteriaceae</taxon>
        <taxon>Atopostipes</taxon>
    </lineage>
</organism>
<sequence>MRKINHKQQMNILKIHSPKKLETLQELGKRKALPEELDNQRIRLETGRQGEQKVLSYLQQFGSEHWHVLPNLWLDYFEKFECDLLLLTTAGIYPFEIKNYTGQFEFKKSQCLINGKKVGHNAIAQAQKVFINIKNILTDASVPVNIQGAAIFIGPHNEVLIHDPIEDIDIVRAHQLRNYIWKIVQEERHYQGKPVDLQKILQVLKTYETENPFGQDNIPEEIKARAHKGIRCSHCGNFNLDTNLSYISCSCGMHEPRENAIVRTICEYGVIHHNKELTIAELVDFFDGEISRSTIRKYLKKHFKQTGNSKNVQYKNPMLPFNSIQEEFQLENCRKLDLYHY</sequence>
<reference evidence="2" key="1">
    <citation type="journal article" date="2021" name="PeerJ">
        <title>Extensive microbial diversity within the chicken gut microbiome revealed by metagenomics and culture.</title>
        <authorList>
            <person name="Gilroy R."/>
            <person name="Ravi A."/>
            <person name="Getino M."/>
            <person name="Pursley I."/>
            <person name="Horton D.L."/>
            <person name="Alikhan N.F."/>
            <person name="Baker D."/>
            <person name="Gharbi K."/>
            <person name="Hall N."/>
            <person name="Watson M."/>
            <person name="Adriaenssens E.M."/>
            <person name="Foster-Nyarko E."/>
            <person name="Jarju S."/>
            <person name="Secka A."/>
            <person name="Antonio M."/>
            <person name="Oren A."/>
            <person name="Chaudhuri R.R."/>
            <person name="La Ragione R."/>
            <person name="Hildebrand F."/>
            <person name="Pallen M.J."/>
        </authorList>
    </citation>
    <scope>NUCLEOTIDE SEQUENCE</scope>
    <source>
        <strain evidence="2">CHK169-4300</strain>
    </source>
</reference>
<dbReference type="Pfam" id="PF08378">
    <property type="entry name" value="NERD"/>
    <property type="match status" value="1"/>
</dbReference>
<protein>
    <submittedName>
        <fullName evidence="2">NERD domain-containing protein</fullName>
    </submittedName>
</protein>
<dbReference type="InterPro" id="IPR011528">
    <property type="entry name" value="NERD"/>
</dbReference>
<dbReference type="Proteomes" id="UP000824106">
    <property type="component" value="Unassembled WGS sequence"/>
</dbReference>
<dbReference type="EMBL" id="DXAZ01000051">
    <property type="protein sequence ID" value="HIZ70845.1"/>
    <property type="molecule type" value="Genomic_DNA"/>
</dbReference>
<evidence type="ECO:0000313" key="3">
    <source>
        <dbReference type="Proteomes" id="UP000824106"/>
    </source>
</evidence>
<reference evidence="2" key="2">
    <citation type="submission" date="2021-04" db="EMBL/GenBank/DDBJ databases">
        <authorList>
            <person name="Gilroy R."/>
        </authorList>
    </citation>
    <scope>NUCLEOTIDE SEQUENCE</scope>
    <source>
        <strain evidence="2">CHK169-4300</strain>
    </source>
</reference>
<name>A0A9D2G1V2_9LACT</name>
<feature type="domain" description="NERD" evidence="1">
    <location>
        <begin position="46"/>
        <end position="159"/>
    </location>
</feature>
<evidence type="ECO:0000259" key="1">
    <source>
        <dbReference type="PROSITE" id="PS50965"/>
    </source>
</evidence>
<proteinExistence type="predicted"/>
<accession>A0A9D2G1V2</accession>
<gene>
    <name evidence="2" type="ORF">H9808_03630</name>
</gene>
<dbReference type="AlphaFoldDB" id="A0A9D2G1V2"/>
<evidence type="ECO:0000313" key="2">
    <source>
        <dbReference type="EMBL" id="HIZ70845.1"/>
    </source>
</evidence>
<comment type="caution">
    <text evidence="2">The sequence shown here is derived from an EMBL/GenBank/DDBJ whole genome shotgun (WGS) entry which is preliminary data.</text>
</comment>